<dbReference type="Proteomes" id="UP001595456">
    <property type="component" value="Unassembled WGS sequence"/>
</dbReference>
<proteinExistence type="predicted"/>
<accession>A0ABV7EBP9</accession>
<evidence type="ECO:0000313" key="2">
    <source>
        <dbReference type="Proteomes" id="UP001595456"/>
    </source>
</evidence>
<dbReference type="RefSeq" id="WP_336927634.1">
    <property type="nucleotide sequence ID" value="NZ_JBANRO010000019.1"/>
</dbReference>
<gene>
    <name evidence="1" type="ORF">ACFODU_15830</name>
</gene>
<organism evidence="1 2">
    <name type="scientific">Alteraurantiacibacter palmitatis</name>
    <dbReference type="NCBI Taxonomy" id="2054628"/>
    <lineage>
        <taxon>Bacteria</taxon>
        <taxon>Pseudomonadati</taxon>
        <taxon>Pseudomonadota</taxon>
        <taxon>Alphaproteobacteria</taxon>
        <taxon>Sphingomonadales</taxon>
        <taxon>Erythrobacteraceae</taxon>
        <taxon>Alteraurantiacibacter</taxon>
    </lineage>
</organism>
<name>A0ABV7EBP9_9SPHN</name>
<dbReference type="EMBL" id="JBHRST010000026">
    <property type="protein sequence ID" value="MFC3099268.1"/>
    <property type="molecule type" value="Genomic_DNA"/>
</dbReference>
<evidence type="ECO:0000313" key="1">
    <source>
        <dbReference type="EMBL" id="MFC3099268.1"/>
    </source>
</evidence>
<reference evidence="2" key="1">
    <citation type="journal article" date="2019" name="Int. J. Syst. Evol. Microbiol.">
        <title>The Global Catalogue of Microorganisms (GCM) 10K type strain sequencing project: providing services to taxonomists for standard genome sequencing and annotation.</title>
        <authorList>
            <consortium name="The Broad Institute Genomics Platform"/>
            <consortium name="The Broad Institute Genome Sequencing Center for Infectious Disease"/>
            <person name="Wu L."/>
            <person name="Ma J."/>
        </authorList>
    </citation>
    <scope>NUCLEOTIDE SEQUENCE [LARGE SCALE GENOMIC DNA]</scope>
    <source>
        <strain evidence="2">KCTC 52607</strain>
    </source>
</reference>
<keyword evidence="2" id="KW-1185">Reference proteome</keyword>
<comment type="caution">
    <text evidence="1">The sequence shown here is derived from an EMBL/GenBank/DDBJ whole genome shotgun (WGS) entry which is preliminary data.</text>
</comment>
<sequence length="160" mass="17742">MTIPNHISVDDFVHMAVGEIVALPAEVLAHLQQEIEERLRFAKTASDWLNGALALKYADRASQARGDSGKDFGAARFADGDVTIVADLPKKVDWDQFELAQLVERIKADGEDPREYVDISFKVSERKFAAWPSHIRSAFTTARKVRSGSPSFKLKLEGAV</sequence>
<protein>
    <submittedName>
        <fullName evidence="1">Uncharacterized protein</fullName>
    </submittedName>
</protein>